<dbReference type="RefSeq" id="WP_154433180.1">
    <property type="nucleotide sequence ID" value="NZ_VUMS01000051.1"/>
</dbReference>
<keyword evidence="3" id="KW-1185">Reference proteome</keyword>
<reference evidence="2 3" key="1">
    <citation type="submission" date="2019-08" db="EMBL/GenBank/DDBJ databases">
        <title>In-depth cultivation of the pig gut microbiome towards novel bacterial diversity and tailored functional studies.</title>
        <authorList>
            <person name="Wylensek D."/>
            <person name="Hitch T.C.A."/>
            <person name="Clavel T."/>
        </authorList>
    </citation>
    <scope>NUCLEOTIDE SEQUENCE [LARGE SCALE GENOMIC DNA]</scope>
    <source>
        <strain evidence="2 3">BSM-380-WT-5A</strain>
    </source>
</reference>
<keyword evidence="1" id="KW-0472">Membrane</keyword>
<feature type="transmembrane region" description="Helical" evidence="1">
    <location>
        <begin position="7"/>
        <end position="25"/>
    </location>
</feature>
<dbReference type="AlphaFoldDB" id="A0A7X2TNB5"/>
<evidence type="ECO:0000256" key="1">
    <source>
        <dbReference type="SAM" id="Phobius"/>
    </source>
</evidence>
<name>A0A7X2TNB5_9FIRM</name>
<sequence length="270" mass="31915">MKKIDEMLVRLSAIATIASGVLMIFQGVQLLYIVINCVMAAFLGGVVIVYGIKRRKRPEIQLRKKYNAYLESKPEYLQKITAAEADDLKERTEAAIKHAGRNRNFDDKVYYLLLYTLFYTAKKEIWSVSIMDDAEWVDTLEERIYLEANLNVHEQKIHLKRIFIVSRNDAGRKLNVYQIRDFIQKKSQYIHLFIVFKEDLEDALLRDIGSGFIAFDDFTVACDVFWNNEIRGCLLFDEMDIKRYKKIFMEMDNHLVPLNRKEWTKWCGKW</sequence>
<feature type="transmembrane region" description="Helical" evidence="1">
    <location>
        <begin position="31"/>
        <end position="52"/>
    </location>
</feature>
<proteinExistence type="predicted"/>
<evidence type="ECO:0000313" key="3">
    <source>
        <dbReference type="Proteomes" id="UP000440513"/>
    </source>
</evidence>
<evidence type="ECO:0000313" key="2">
    <source>
        <dbReference type="EMBL" id="MST67870.1"/>
    </source>
</evidence>
<gene>
    <name evidence="2" type="ORF">FYJ57_14450</name>
</gene>
<accession>A0A7X2TNB5</accession>
<keyword evidence="1" id="KW-0812">Transmembrane</keyword>
<keyword evidence="1" id="KW-1133">Transmembrane helix</keyword>
<comment type="caution">
    <text evidence="2">The sequence shown here is derived from an EMBL/GenBank/DDBJ whole genome shotgun (WGS) entry which is preliminary data.</text>
</comment>
<protein>
    <submittedName>
        <fullName evidence="2">Uncharacterized protein</fullName>
    </submittedName>
</protein>
<organism evidence="2 3">
    <name type="scientific">Oliverpabstia intestinalis</name>
    <dbReference type="NCBI Taxonomy" id="2606633"/>
    <lineage>
        <taxon>Bacteria</taxon>
        <taxon>Bacillati</taxon>
        <taxon>Bacillota</taxon>
        <taxon>Clostridia</taxon>
        <taxon>Lachnospirales</taxon>
        <taxon>Lachnospiraceae</taxon>
        <taxon>Oliverpabstia</taxon>
    </lineage>
</organism>
<dbReference type="EMBL" id="VUMS01000051">
    <property type="protein sequence ID" value="MST67870.1"/>
    <property type="molecule type" value="Genomic_DNA"/>
</dbReference>
<dbReference type="Proteomes" id="UP000440513">
    <property type="component" value="Unassembled WGS sequence"/>
</dbReference>